<dbReference type="AlphaFoldDB" id="A0A7M7H8H8"/>
<dbReference type="PANTHER" id="PTHR11472:SF47">
    <property type="entry name" value="FANCONI ANEMIA GROUP J PROTEIN"/>
    <property type="match status" value="1"/>
</dbReference>
<name>A0A7M7H8H8_NASVI</name>
<evidence type="ECO:0000256" key="14">
    <source>
        <dbReference type="ARBA" id="ARBA00023235"/>
    </source>
</evidence>
<evidence type="ECO:0000256" key="12">
    <source>
        <dbReference type="ARBA" id="ARBA00023014"/>
    </source>
</evidence>
<reference evidence="22" key="1">
    <citation type="submission" date="2021-01" db="UniProtKB">
        <authorList>
            <consortium name="EnsemblMetazoa"/>
        </authorList>
    </citation>
    <scope>IDENTIFICATION</scope>
</reference>
<evidence type="ECO:0000256" key="5">
    <source>
        <dbReference type="ARBA" id="ARBA00022723"/>
    </source>
</evidence>
<dbReference type="InParanoid" id="A0A7M7H8H8"/>
<accession>A0A7M7H8H8</accession>
<dbReference type="EnsemblMetazoa" id="XM_008205687">
    <property type="protein sequence ID" value="XP_008203909"/>
    <property type="gene ID" value="LOC100122270"/>
</dbReference>
<dbReference type="InterPro" id="IPR010614">
    <property type="entry name" value="RAD3-like_helicase_DEAD"/>
</dbReference>
<keyword evidence="14" id="KW-0413">Isomerase</keyword>
<dbReference type="GO" id="GO:0003677">
    <property type="term" value="F:DNA binding"/>
    <property type="evidence" value="ECO:0007669"/>
    <property type="project" value="InterPro"/>
</dbReference>
<dbReference type="InterPro" id="IPR013020">
    <property type="entry name" value="Rad3/Chl1-like"/>
</dbReference>
<comment type="catalytic activity">
    <reaction evidence="17">
        <text>ATP + H2O = ADP + phosphate + H(+)</text>
        <dbReference type="Rhea" id="RHEA:13065"/>
        <dbReference type="ChEBI" id="CHEBI:15377"/>
        <dbReference type="ChEBI" id="CHEBI:15378"/>
        <dbReference type="ChEBI" id="CHEBI:30616"/>
        <dbReference type="ChEBI" id="CHEBI:43474"/>
        <dbReference type="ChEBI" id="CHEBI:456216"/>
        <dbReference type="EC" id="5.6.2.3"/>
    </reaction>
</comment>
<evidence type="ECO:0000256" key="16">
    <source>
        <dbReference type="ARBA" id="ARBA00044969"/>
    </source>
</evidence>
<evidence type="ECO:0000256" key="4">
    <source>
        <dbReference type="ARBA" id="ARBA00022485"/>
    </source>
</evidence>
<dbReference type="OrthoDB" id="19182at2759"/>
<evidence type="ECO:0000256" key="7">
    <source>
        <dbReference type="ARBA" id="ARBA00022763"/>
    </source>
</evidence>
<keyword evidence="4" id="KW-0004">4Fe-4S</keyword>
<sequence length="997" mass="113019">MLLVVCFTVFFACTYYAHKYLSSSAKHGAVRNKNTHNRERHLSNKAAMSDEEFEDPRGANSRWMKTDVNKVLTPNKGGVFRWKRSTPASVPESVQNNEKRAKVKITQKQDPPPPEVVELTDDEDNSETIDISDDSDKQSPSKNTSAANASIFSNTTLESSVEESSQTEIKVYDAPLTQAVVPEASVVKRATVFVGEKEKPRPKYIHEIRNDAPLPPGMPPVIAGVPVKFPVSPYRSQISVMNAVIKGCKGKEHCLLESPTGSGKTLALLCAALGWQESFEQSHLLDAAKKLRNHDPDDPSGLCQPGKSVDDWKAIEFDETKEANEKKIPKIYYGSRTHKQIEQVIREFRKTAYAHKNMTILSSREHTCIQSPVKGISKTQLCNNLLDPAKKTGGCEYYKENNKQAISCNSALSSCGLKTPWDIEDLVDLGKQEKACPYFAARALMAEADIIFCPYNYLIDPVIRETMKINLNGDVVIVDEAHNIESICRDVGSADFREDNLGEAIEDCKLVANLLVRNNESYKLLEQYISSMLKMIQEQQLPQSTNQYEDVTSACWTGEQTWTLFKMHKLGGPAFAEFEVACKIAVKDYNEVKEDIKESKMAGHQEEEYEYDEFGKMKKKKNKKKPAITFVTKKLLEELLSSLKNIQHAEYSKDYRCTISQSYHKDAKVKMEENKWTSGQGGRRLRTIKFMCMNSAIVFSQMARATRCVILASGTLSPTSTFESELGTKFVHKLHANHVVPRDQVYVRGIASGPKGTTLRATYKNVQMLPFKDDLGRLVLDVCQTVPHGVLCFFSSYSMMLSQIDRWKETDIWYELQQCKHIVQEPRSNNDLEDIMREFRDVIRETADREAACGINGALLFAVFRGKVAEGIDFSDNEARAVLTIGIPYAVQNDPQVKLKREYNDMHRNKGLLPGGEWYSVQAYRALNQALGRCIRHRNDWGAVLLVDERLMWPDSINYLPKWIREMRREGAIYDLKSELKEFVKEQKIRDSERANN</sequence>
<keyword evidence="6" id="KW-0547">Nucleotide-binding</keyword>
<feature type="compositionally biased region" description="Acidic residues" evidence="19">
    <location>
        <begin position="118"/>
        <end position="133"/>
    </location>
</feature>
<keyword evidence="7" id="KW-0227">DNA damage</keyword>
<organism evidence="22 23">
    <name type="scientific">Nasonia vitripennis</name>
    <name type="common">Parasitic wasp</name>
    <dbReference type="NCBI Taxonomy" id="7425"/>
    <lineage>
        <taxon>Eukaryota</taxon>
        <taxon>Metazoa</taxon>
        <taxon>Ecdysozoa</taxon>
        <taxon>Arthropoda</taxon>
        <taxon>Hexapoda</taxon>
        <taxon>Insecta</taxon>
        <taxon>Pterygota</taxon>
        <taxon>Neoptera</taxon>
        <taxon>Endopterygota</taxon>
        <taxon>Hymenoptera</taxon>
        <taxon>Apocrita</taxon>
        <taxon>Proctotrupomorpha</taxon>
        <taxon>Chalcidoidea</taxon>
        <taxon>Pteromalidae</taxon>
        <taxon>Pteromalinae</taxon>
        <taxon>Nasonia</taxon>
    </lineage>
</organism>
<evidence type="ECO:0000313" key="22">
    <source>
        <dbReference type="EnsemblMetazoa" id="XP_008203909"/>
    </source>
</evidence>
<dbReference type="Gene3D" id="3.40.50.300">
    <property type="entry name" value="P-loop containing nucleotide triphosphate hydrolases"/>
    <property type="match status" value="2"/>
</dbReference>
<dbReference type="EC" id="5.6.2.3" evidence="16"/>
<dbReference type="InterPro" id="IPR027417">
    <property type="entry name" value="P-loop_NTPase"/>
</dbReference>
<evidence type="ECO:0000256" key="19">
    <source>
        <dbReference type="SAM" id="MobiDB-lite"/>
    </source>
</evidence>
<dbReference type="SMART" id="SM00491">
    <property type="entry name" value="HELICc2"/>
    <property type="match status" value="1"/>
</dbReference>
<comment type="subcellular location">
    <subcellularLocation>
        <location evidence="2">Nucleus</location>
    </subcellularLocation>
</comment>
<dbReference type="InterPro" id="IPR006555">
    <property type="entry name" value="ATP-dep_Helicase_C"/>
</dbReference>
<evidence type="ECO:0000256" key="1">
    <source>
        <dbReference type="ARBA" id="ARBA00001966"/>
    </source>
</evidence>
<protein>
    <recommendedName>
        <fullName evidence="16">DNA 5'-3' helicase</fullName>
        <ecNumber evidence="16">5.6.2.3</ecNumber>
    </recommendedName>
    <alternativeName>
        <fullName evidence="18">DNA 5'-3' helicase FANCJ</fullName>
    </alternativeName>
</protein>
<feature type="region of interest" description="Disordered" evidence="19">
    <location>
        <begin position="77"/>
        <end position="148"/>
    </location>
</feature>
<evidence type="ECO:0000256" key="10">
    <source>
        <dbReference type="ARBA" id="ARBA00022840"/>
    </source>
</evidence>
<dbReference type="SMR" id="A0A7M7H8H8"/>
<evidence type="ECO:0000256" key="2">
    <source>
        <dbReference type="ARBA" id="ARBA00004123"/>
    </source>
</evidence>
<evidence type="ECO:0000256" key="11">
    <source>
        <dbReference type="ARBA" id="ARBA00023004"/>
    </source>
</evidence>
<dbReference type="Pfam" id="PF06733">
    <property type="entry name" value="DEAD_2"/>
    <property type="match status" value="1"/>
</dbReference>
<dbReference type="KEGG" id="nvi:100122270"/>
<dbReference type="GO" id="GO:0046872">
    <property type="term" value="F:metal ion binding"/>
    <property type="evidence" value="ECO:0007669"/>
    <property type="project" value="UniProtKB-KW"/>
</dbReference>
<keyword evidence="20" id="KW-0732">Signal</keyword>
<comment type="cofactor">
    <cofactor evidence="1">
        <name>[4Fe-4S] cluster</name>
        <dbReference type="ChEBI" id="CHEBI:49883"/>
    </cofactor>
</comment>
<evidence type="ECO:0000259" key="21">
    <source>
        <dbReference type="PROSITE" id="PS51193"/>
    </source>
</evidence>
<dbReference type="InterPro" id="IPR006554">
    <property type="entry name" value="Helicase-like_DEXD_c2"/>
</dbReference>
<evidence type="ECO:0000256" key="3">
    <source>
        <dbReference type="ARBA" id="ARBA00008792"/>
    </source>
</evidence>
<evidence type="ECO:0000256" key="8">
    <source>
        <dbReference type="ARBA" id="ARBA00022801"/>
    </source>
</evidence>
<evidence type="ECO:0000256" key="13">
    <source>
        <dbReference type="ARBA" id="ARBA00023204"/>
    </source>
</evidence>
<keyword evidence="10" id="KW-0067">ATP-binding</keyword>
<dbReference type="PROSITE" id="PS51193">
    <property type="entry name" value="HELICASE_ATP_BIND_2"/>
    <property type="match status" value="1"/>
</dbReference>
<keyword evidence="23" id="KW-1185">Reference proteome</keyword>
<feature type="compositionally biased region" description="Polar residues" evidence="19">
    <location>
        <begin position="86"/>
        <end position="96"/>
    </location>
</feature>
<feature type="region of interest" description="Disordered" evidence="19">
    <location>
        <begin position="31"/>
        <end position="61"/>
    </location>
</feature>
<keyword evidence="12" id="KW-0411">Iron-sulfur</keyword>
<dbReference type="PANTHER" id="PTHR11472">
    <property type="entry name" value="DNA REPAIR DEAD HELICASE RAD3/XP-D SUBFAMILY MEMBER"/>
    <property type="match status" value="1"/>
</dbReference>
<dbReference type="SMART" id="SM00488">
    <property type="entry name" value="DEXDc2"/>
    <property type="match status" value="1"/>
</dbReference>
<feature type="domain" description="Helicase ATP-binding" evidence="21">
    <location>
        <begin position="223"/>
        <end position="532"/>
    </location>
</feature>
<keyword evidence="15" id="KW-0539">Nucleus</keyword>
<dbReference type="InterPro" id="IPR045028">
    <property type="entry name" value="DinG/Rad3-like"/>
</dbReference>
<dbReference type="GO" id="GO:0016818">
    <property type="term" value="F:hydrolase activity, acting on acid anhydrides, in phosphorus-containing anhydrides"/>
    <property type="evidence" value="ECO:0007669"/>
    <property type="project" value="InterPro"/>
</dbReference>
<keyword evidence="5" id="KW-0479">Metal-binding</keyword>
<dbReference type="GO" id="GO:0006289">
    <property type="term" value="P:nucleotide-excision repair"/>
    <property type="evidence" value="ECO:0007669"/>
    <property type="project" value="TreeGrafter"/>
</dbReference>
<keyword evidence="13" id="KW-0234">DNA repair</keyword>
<dbReference type="SUPFAM" id="SSF52540">
    <property type="entry name" value="P-loop containing nucleoside triphosphate hydrolases"/>
    <property type="match status" value="1"/>
</dbReference>
<dbReference type="NCBIfam" id="TIGR00604">
    <property type="entry name" value="rad3"/>
    <property type="match status" value="1"/>
</dbReference>
<dbReference type="GeneID" id="100122270"/>
<feature type="chain" id="PRO_5029566190" description="DNA 5'-3' helicase" evidence="20">
    <location>
        <begin position="18"/>
        <end position="997"/>
    </location>
</feature>
<dbReference type="GO" id="GO:0043139">
    <property type="term" value="F:5'-3' DNA helicase activity"/>
    <property type="evidence" value="ECO:0007669"/>
    <property type="project" value="UniProtKB-EC"/>
</dbReference>
<keyword evidence="11" id="KW-0408">Iron</keyword>
<feature type="signal peptide" evidence="20">
    <location>
        <begin position="1"/>
        <end position="17"/>
    </location>
</feature>
<dbReference type="CDD" id="cd17970">
    <property type="entry name" value="DEAHc_FancJ"/>
    <property type="match status" value="1"/>
</dbReference>
<dbReference type="InterPro" id="IPR014013">
    <property type="entry name" value="Helic_SF1/SF2_ATP-bd_DinG/Rad3"/>
</dbReference>
<evidence type="ECO:0000256" key="18">
    <source>
        <dbReference type="ARBA" id="ARBA00082714"/>
    </source>
</evidence>
<evidence type="ECO:0000256" key="9">
    <source>
        <dbReference type="ARBA" id="ARBA00022806"/>
    </source>
</evidence>
<comment type="similarity">
    <text evidence="3">Belongs to the DEAD box helicase family. DEAH subfamily.</text>
</comment>
<evidence type="ECO:0000313" key="23">
    <source>
        <dbReference type="Proteomes" id="UP000002358"/>
    </source>
</evidence>
<dbReference type="CDD" id="cd18788">
    <property type="entry name" value="SF2_C_XPD"/>
    <property type="match status" value="1"/>
</dbReference>
<evidence type="ECO:0000256" key="6">
    <source>
        <dbReference type="ARBA" id="ARBA00022741"/>
    </source>
</evidence>
<dbReference type="RefSeq" id="XP_008203909.1">
    <property type="nucleotide sequence ID" value="XM_008205687.4"/>
</dbReference>
<proteinExistence type="inferred from homology"/>
<dbReference type="GO" id="GO:0051539">
    <property type="term" value="F:4 iron, 4 sulfur cluster binding"/>
    <property type="evidence" value="ECO:0007669"/>
    <property type="project" value="UniProtKB-KW"/>
</dbReference>
<evidence type="ECO:0000256" key="15">
    <source>
        <dbReference type="ARBA" id="ARBA00023242"/>
    </source>
</evidence>
<evidence type="ECO:0000256" key="20">
    <source>
        <dbReference type="SAM" id="SignalP"/>
    </source>
</evidence>
<dbReference type="Proteomes" id="UP000002358">
    <property type="component" value="Chromosome 3"/>
</dbReference>
<keyword evidence="9" id="KW-0347">Helicase</keyword>
<dbReference type="GO" id="GO:0005524">
    <property type="term" value="F:ATP binding"/>
    <property type="evidence" value="ECO:0007669"/>
    <property type="project" value="UniProtKB-KW"/>
</dbReference>
<dbReference type="GO" id="GO:0005634">
    <property type="term" value="C:nucleus"/>
    <property type="evidence" value="ECO:0007669"/>
    <property type="project" value="UniProtKB-SubCell"/>
</dbReference>
<dbReference type="GO" id="GO:1990918">
    <property type="term" value="P:double-strand break repair involved in meiotic recombination"/>
    <property type="evidence" value="ECO:0007669"/>
    <property type="project" value="TreeGrafter"/>
</dbReference>
<evidence type="ECO:0000256" key="17">
    <source>
        <dbReference type="ARBA" id="ARBA00048954"/>
    </source>
</evidence>
<keyword evidence="8" id="KW-0378">Hydrolase</keyword>
<dbReference type="FunFam" id="3.40.50.300:FF:000731">
    <property type="entry name" value="Fanconi anemia group J protein homolog"/>
    <property type="match status" value="1"/>
</dbReference>
<dbReference type="Pfam" id="PF13307">
    <property type="entry name" value="Helicase_C_2"/>
    <property type="match status" value="1"/>
</dbReference>